<dbReference type="AlphaFoldDB" id="A0A2U2ALW9"/>
<dbReference type="Gene3D" id="3.10.20.30">
    <property type="match status" value="1"/>
</dbReference>
<dbReference type="InterPro" id="IPR039261">
    <property type="entry name" value="FNR_nucleotide-bd"/>
</dbReference>
<dbReference type="Pfam" id="PF00111">
    <property type="entry name" value="Fer2"/>
    <property type="match status" value="1"/>
</dbReference>
<dbReference type="InterPro" id="IPR008333">
    <property type="entry name" value="Cbr1-like_FAD-bd_dom"/>
</dbReference>
<dbReference type="Gene3D" id="2.40.30.10">
    <property type="entry name" value="Translation factors"/>
    <property type="match status" value="1"/>
</dbReference>
<feature type="domain" description="4Fe-4S ferredoxin-type" evidence="3">
    <location>
        <begin position="31"/>
        <end position="63"/>
    </location>
</feature>
<dbReference type="RefSeq" id="WP_109235379.1">
    <property type="nucleotide sequence ID" value="NZ_BMXZ01000001.1"/>
</dbReference>
<dbReference type="SUPFAM" id="SSF52343">
    <property type="entry name" value="Ferredoxin reductase-like, C-terminal NADP-linked domain"/>
    <property type="match status" value="1"/>
</dbReference>
<evidence type="ECO:0000259" key="3">
    <source>
        <dbReference type="PROSITE" id="PS51379"/>
    </source>
</evidence>
<dbReference type="InterPro" id="IPR001709">
    <property type="entry name" value="Flavoprot_Pyr_Nucl_cyt_Rdtase"/>
</dbReference>
<proteinExistence type="predicted"/>
<dbReference type="PRINTS" id="PR00410">
    <property type="entry name" value="PHEHYDRXLASE"/>
</dbReference>
<dbReference type="GO" id="GO:0016491">
    <property type="term" value="F:oxidoreductase activity"/>
    <property type="evidence" value="ECO:0007669"/>
    <property type="project" value="InterPro"/>
</dbReference>
<dbReference type="SUPFAM" id="SSF54292">
    <property type="entry name" value="2Fe-2S ferredoxin-like"/>
    <property type="match status" value="1"/>
</dbReference>
<dbReference type="InterPro" id="IPR050415">
    <property type="entry name" value="MRET"/>
</dbReference>
<dbReference type="Pfam" id="PF00175">
    <property type="entry name" value="NAD_binding_1"/>
    <property type="match status" value="1"/>
</dbReference>
<dbReference type="InterPro" id="IPR001041">
    <property type="entry name" value="2Fe-2S_ferredoxin-type"/>
</dbReference>
<organism evidence="5 6">
    <name type="scientific">Ignatzschineria indica</name>
    <dbReference type="NCBI Taxonomy" id="472583"/>
    <lineage>
        <taxon>Bacteria</taxon>
        <taxon>Pseudomonadati</taxon>
        <taxon>Pseudomonadota</taxon>
        <taxon>Gammaproteobacteria</taxon>
        <taxon>Cardiobacteriales</taxon>
        <taxon>Ignatzschineriaceae</taxon>
        <taxon>Ignatzschineria</taxon>
    </lineage>
</organism>
<feature type="domain" description="2Fe-2S ferredoxin-type" evidence="2">
    <location>
        <begin position="4"/>
        <end position="101"/>
    </location>
</feature>
<keyword evidence="6" id="KW-1185">Reference proteome</keyword>
<dbReference type="PROSITE" id="PS51379">
    <property type="entry name" value="4FE4S_FER_2"/>
    <property type="match status" value="1"/>
</dbReference>
<evidence type="ECO:0000313" key="5">
    <source>
        <dbReference type="EMBL" id="PWD84175.1"/>
    </source>
</evidence>
<dbReference type="InterPro" id="IPR017896">
    <property type="entry name" value="4Fe4S_Fe-S-bd"/>
</dbReference>
<feature type="domain" description="FAD-binding FR-type" evidence="4">
    <location>
        <begin position="106"/>
        <end position="207"/>
    </location>
</feature>
<dbReference type="EMBL" id="QEWR01000002">
    <property type="protein sequence ID" value="PWD84175.1"/>
    <property type="molecule type" value="Genomic_DNA"/>
</dbReference>
<accession>A0A2U2ALW9</accession>
<dbReference type="CDD" id="cd06209">
    <property type="entry name" value="BenDO_FAD_NAD"/>
    <property type="match status" value="1"/>
</dbReference>
<dbReference type="InterPro" id="IPR017927">
    <property type="entry name" value="FAD-bd_FR_type"/>
</dbReference>
<evidence type="ECO:0000259" key="4">
    <source>
        <dbReference type="PROSITE" id="PS51384"/>
    </source>
</evidence>
<evidence type="ECO:0000313" key="6">
    <source>
        <dbReference type="Proteomes" id="UP000244948"/>
    </source>
</evidence>
<comment type="cofactor">
    <cofactor evidence="1">
        <name>[2Fe-2S] cluster</name>
        <dbReference type="ChEBI" id="CHEBI:190135"/>
    </cofactor>
</comment>
<dbReference type="InterPro" id="IPR036010">
    <property type="entry name" value="2Fe-2S_ferredoxin-like_sf"/>
</dbReference>
<dbReference type="InterPro" id="IPR006058">
    <property type="entry name" value="2Fe2S_fd_BS"/>
</dbReference>
<dbReference type="PANTHER" id="PTHR47354">
    <property type="entry name" value="NADH OXIDOREDUCTASE HCR"/>
    <property type="match status" value="1"/>
</dbReference>
<dbReference type="InterPro" id="IPR012675">
    <property type="entry name" value="Beta-grasp_dom_sf"/>
</dbReference>
<dbReference type="PROSITE" id="PS51085">
    <property type="entry name" value="2FE2S_FER_2"/>
    <property type="match status" value="1"/>
</dbReference>
<dbReference type="InterPro" id="IPR001433">
    <property type="entry name" value="OxRdtase_FAD/NAD-bd"/>
</dbReference>
<comment type="caution">
    <text evidence="5">The sequence shown here is derived from an EMBL/GenBank/DDBJ whole genome shotgun (WGS) entry which is preliminary data.</text>
</comment>
<dbReference type="Pfam" id="PF00970">
    <property type="entry name" value="FAD_binding_6"/>
    <property type="match status" value="1"/>
</dbReference>
<dbReference type="InterPro" id="IPR017938">
    <property type="entry name" value="Riboflavin_synthase-like_b-brl"/>
</dbReference>
<evidence type="ECO:0000256" key="1">
    <source>
        <dbReference type="ARBA" id="ARBA00034078"/>
    </source>
</evidence>
<reference evidence="5 6" key="1">
    <citation type="journal article" date="2018" name="Genome Announc.">
        <title>Ignatzschineria cameli sp. nov., isolated from necrotic foot tissue of dromedaries (Camelus dromedarius) and associated maggots (Wohlfahrtia species) in Dubai.</title>
        <authorList>
            <person name="Tsang C.C."/>
            <person name="Tang J.Y."/>
            <person name="Fong J.Y."/>
            <person name="Kinne J."/>
            <person name="Lee H.H."/>
            <person name="Joseph M."/>
            <person name="Jose S."/>
            <person name="Schuster R.K."/>
            <person name="Tang Y."/>
            <person name="Sivakumar S."/>
            <person name="Chen J.H."/>
            <person name="Teng J.L."/>
            <person name="Lau S.K."/>
            <person name="Wernery U."/>
            <person name="Woo P.C."/>
        </authorList>
    </citation>
    <scope>NUCLEOTIDE SEQUENCE [LARGE SCALE GENOMIC DNA]</scope>
    <source>
        <strain evidence="5 6">KCTC 22643</strain>
    </source>
</reference>
<dbReference type="PANTHER" id="PTHR47354:SF5">
    <property type="entry name" value="PROTEIN RFBI"/>
    <property type="match status" value="1"/>
</dbReference>
<dbReference type="GO" id="GO:0051537">
    <property type="term" value="F:2 iron, 2 sulfur cluster binding"/>
    <property type="evidence" value="ECO:0007669"/>
    <property type="project" value="InterPro"/>
</dbReference>
<dbReference type="CDD" id="cd00207">
    <property type="entry name" value="fer2"/>
    <property type="match status" value="1"/>
</dbReference>
<evidence type="ECO:0000259" key="2">
    <source>
        <dbReference type="PROSITE" id="PS51085"/>
    </source>
</evidence>
<dbReference type="NCBIfam" id="NF040810">
    <property type="entry name" value="BenC"/>
    <property type="match status" value="1"/>
</dbReference>
<dbReference type="PROSITE" id="PS00197">
    <property type="entry name" value="2FE2S_FER_1"/>
    <property type="match status" value="1"/>
</dbReference>
<dbReference type="InterPro" id="IPR047683">
    <property type="entry name" value="BenC-like_FAD_NAD-bd"/>
</dbReference>
<sequence length="339" mass="38310">MSTYEVALQFEDGVTKFIKVMEGEALSDAAYRQKINIPLDCRDGACGTCRAFCEEGRYEMDEDNYIEDALTDEEAQAGYILACQCIPQSNGVYQIQSTSEICKTTVHTYEAMVSSLDKVSDSTFVLQLELKPEQENLSFLPGQYINLKVPGTEETRSYSFSSIPGSNLVEFVIRNVPEGLMSSYLENHPERGTPFEFTGPYGSFYLRSLTKPALFLAGGTGIAPFLSMLETLALSDNEQPVNLVYGVTNEADLVGVERLEEIRANHQWFDYRIVVFNATSKGVRQGYVMEHIEMEWVNDPTFDLYLCGPIPMVDSVQKWLKEKDVEPVNFYYERFTPNV</sequence>
<dbReference type="Gene3D" id="3.40.50.80">
    <property type="entry name" value="Nucleotide-binding domain of ferredoxin-NADP reductase (FNR) module"/>
    <property type="match status" value="1"/>
</dbReference>
<protein>
    <submittedName>
        <fullName evidence="5">NADH oxidase</fullName>
    </submittedName>
</protein>
<dbReference type="PRINTS" id="PR00371">
    <property type="entry name" value="FPNCR"/>
</dbReference>
<name>A0A2U2ALW9_9GAMM</name>
<gene>
    <name evidence="5" type="ORF">DC082_01105</name>
</gene>
<dbReference type="PROSITE" id="PS51384">
    <property type="entry name" value="FAD_FR"/>
    <property type="match status" value="1"/>
</dbReference>
<dbReference type="Proteomes" id="UP000244948">
    <property type="component" value="Unassembled WGS sequence"/>
</dbReference>
<dbReference type="SUPFAM" id="SSF63380">
    <property type="entry name" value="Riboflavin synthase domain-like"/>
    <property type="match status" value="1"/>
</dbReference>